<keyword evidence="3" id="KW-1185">Reference proteome</keyword>
<comment type="caution">
    <text evidence="2">The sequence shown here is derived from an EMBL/GenBank/DDBJ whole genome shotgun (WGS) entry which is preliminary data.</text>
</comment>
<dbReference type="AlphaFoldDB" id="A0AAN9JM93"/>
<evidence type="ECO:0000313" key="3">
    <source>
        <dbReference type="Proteomes" id="UP001359559"/>
    </source>
</evidence>
<proteinExistence type="predicted"/>
<feature type="chain" id="PRO_5042986871" description="Glycine-rich protein" evidence="1">
    <location>
        <begin position="27"/>
        <end position="169"/>
    </location>
</feature>
<evidence type="ECO:0000313" key="2">
    <source>
        <dbReference type="EMBL" id="KAK7300442.1"/>
    </source>
</evidence>
<evidence type="ECO:0008006" key="4">
    <source>
        <dbReference type="Google" id="ProtNLM"/>
    </source>
</evidence>
<reference evidence="2 3" key="1">
    <citation type="submission" date="2024-01" db="EMBL/GenBank/DDBJ databases">
        <title>The genomes of 5 underutilized Papilionoideae crops provide insights into root nodulation and disease resistance.</title>
        <authorList>
            <person name="Yuan L."/>
        </authorList>
    </citation>
    <scope>NUCLEOTIDE SEQUENCE [LARGE SCALE GENOMIC DNA]</scope>
    <source>
        <strain evidence="2">LY-2023</strain>
        <tissue evidence="2">Leaf</tissue>
    </source>
</reference>
<dbReference type="InterPro" id="IPR010800">
    <property type="entry name" value="GRP"/>
</dbReference>
<dbReference type="Proteomes" id="UP001359559">
    <property type="component" value="Unassembled WGS sequence"/>
</dbReference>
<feature type="signal peptide" evidence="1">
    <location>
        <begin position="1"/>
        <end position="26"/>
    </location>
</feature>
<dbReference type="PANTHER" id="PTHR37389:SF40">
    <property type="entry name" value="NODULIN-24"/>
    <property type="match status" value="1"/>
</dbReference>
<evidence type="ECO:0000256" key="1">
    <source>
        <dbReference type="SAM" id="SignalP"/>
    </source>
</evidence>
<protein>
    <recommendedName>
        <fullName evidence="4">Glycine-rich protein</fullName>
    </recommendedName>
</protein>
<sequence>MGSKIEILILGLLSVLLFISSSEVAARDLTKFSTNSKQGENVDYSNNEVGDGKLVGTGYPGIPGFGGDGGNSGFGFGGGSDGGNYGGYPGGDPGFVGGGGFPGGWNFPGGFPFRFPFPFPYGSGGDQGFPQRDACPRSGCCAYWSSGRCRTCCPRRVQGQARDQDNIHN</sequence>
<gene>
    <name evidence="2" type="ORF">RJT34_11286</name>
</gene>
<accession>A0AAN9JM93</accession>
<keyword evidence="1" id="KW-0732">Signal</keyword>
<dbReference type="EMBL" id="JAYKXN010000003">
    <property type="protein sequence ID" value="KAK7300442.1"/>
    <property type="molecule type" value="Genomic_DNA"/>
</dbReference>
<dbReference type="PANTHER" id="PTHR37389">
    <property type="entry name" value="NODULIN-24"/>
    <property type="match status" value="1"/>
</dbReference>
<name>A0AAN9JM93_CLITE</name>
<organism evidence="2 3">
    <name type="scientific">Clitoria ternatea</name>
    <name type="common">Butterfly pea</name>
    <dbReference type="NCBI Taxonomy" id="43366"/>
    <lineage>
        <taxon>Eukaryota</taxon>
        <taxon>Viridiplantae</taxon>
        <taxon>Streptophyta</taxon>
        <taxon>Embryophyta</taxon>
        <taxon>Tracheophyta</taxon>
        <taxon>Spermatophyta</taxon>
        <taxon>Magnoliopsida</taxon>
        <taxon>eudicotyledons</taxon>
        <taxon>Gunneridae</taxon>
        <taxon>Pentapetalae</taxon>
        <taxon>rosids</taxon>
        <taxon>fabids</taxon>
        <taxon>Fabales</taxon>
        <taxon>Fabaceae</taxon>
        <taxon>Papilionoideae</taxon>
        <taxon>50 kb inversion clade</taxon>
        <taxon>NPAAA clade</taxon>
        <taxon>indigoferoid/millettioid clade</taxon>
        <taxon>Phaseoleae</taxon>
        <taxon>Clitoria</taxon>
    </lineage>
</organism>